<evidence type="ECO:0000313" key="8">
    <source>
        <dbReference type="EMBL" id="SDO87969.1"/>
    </source>
</evidence>
<dbReference type="AlphaFoldDB" id="A0A1H0N5I5"/>
<keyword evidence="1" id="KW-0808">Transferase</keyword>
<dbReference type="InterPro" id="IPR016188">
    <property type="entry name" value="PurM-like_N"/>
</dbReference>
<gene>
    <name evidence="8" type="ORF">SAMN05660330_01258</name>
</gene>
<dbReference type="Gene3D" id="3.90.650.10">
    <property type="entry name" value="PurM-like C-terminal domain"/>
    <property type="match status" value="1"/>
</dbReference>
<protein>
    <submittedName>
        <fullName evidence="8">Selenophosphate synthase</fullName>
    </submittedName>
</protein>
<feature type="domain" description="PurM-like N-terminal" evidence="6">
    <location>
        <begin position="2"/>
        <end position="97"/>
    </location>
</feature>
<feature type="domain" description="PurM-like C-terminal" evidence="7">
    <location>
        <begin position="109"/>
        <end position="285"/>
    </location>
</feature>
<dbReference type="GO" id="GO:0005737">
    <property type="term" value="C:cytoplasm"/>
    <property type="evidence" value="ECO:0007669"/>
    <property type="project" value="TreeGrafter"/>
</dbReference>
<dbReference type="Proteomes" id="UP000199073">
    <property type="component" value="Unassembled WGS sequence"/>
</dbReference>
<evidence type="ECO:0000256" key="3">
    <source>
        <dbReference type="ARBA" id="ARBA00022777"/>
    </source>
</evidence>
<organism evidence="8 9">
    <name type="scientific">Desulforhopalus singaporensis</name>
    <dbReference type="NCBI Taxonomy" id="91360"/>
    <lineage>
        <taxon>Bacteria</taxon>
        <taxon>Pseudomonadati</taxon>
        <taxon>Thermodesulfobacteriota</taxon>
        <taxon>Desulfobulbia</taxon>
        <taxon>Desulfobulbales</taxon>
        <taxon>Desulfocapsaceae</taxon>
        <taxon>Desulforhopalus</taxon>
    </lineage>
</organism>
<dbReference type="Pfam" id="PF02769">
    <property type="entry name" value="AIRS_C"/>
    <property type="match status" value="1"/>
</dbReference>
<dbReference type="CDD" id="cd02195">
    <property type="entry name" value="SelD"/>
    <property type="match status" value="1"/>
</dbReference>
<dbReference type="Pfam" id="PF00586">
    <property type="entry name" value="AIRS"/>
    <property type="match status" value="1"/>
</dbReference>
<proteinExistence type="predicted"/>
<sequence length="290" mass="30685">MAIISTVDFITPPVDDPYWFGQISAANSISDVYSMGGKPLTALNVVMFPSGHLDMGVLREILRGGNDKVMEAGACLAGGHTVDDNEPKYGLCVNGIVHPDRVVTNSGAKTGDVLVLTKPLGSGVLFNAVRAGKFPMADLEKDVLPTVASLNGVAMEIALNYELHSCTDVTGFGILGHLLEMACGCGHHAVVDYDSLPFYTGACEMYRKGQTTGSNRANKALVERYPLAFDRALDKSQQQLLYDPQTSGGLLLALPGDQCSALLEQLRKEGIGDAVKIGGIVDGEVGITVQ</sequence>
<dbReference type="PANTHER" id="PTHR10256">
    <property type="entry name" value="SELENIDE, WATER DIKINASE"/>
    <property type="match status" value="1"/>
</dbReference>
<dbReference type="GO" id="GO:0016260">
    <property type="term" value="P:selenocysteine biosynthetic process"/>
    <property type="evidence" value="ECO:0007669"/>
    <property type="project" value="TreeGrafter"/>
</dbReference>
<evidence type="ECO:0000256" key="4">
    <source>
        <dbReference type="ARBA" id="ARBA00022840"/>
    </source>
</evidence>
<dbReference type="InterPro" id="IPR036676">
    <property type="entry name" value="PurM-like_C_sf"/>
</dbReference>
<dbReference type="PANTHER" id="PTHR10256:SF0">
    <property type="entry name" value="INACTIVE SELENIDE, WATER DIKINASE-LIKE PROTEIN-RELATED"/>
    <property type="match status" value="1"/>
</dbReference>
<dbReference type="Gene3D" id="3.30.1330.10">
    <property type="entry name" value="PurM-like, N-terminal domain"/>
    <property type="match status" value="1"/>
</dbReference>
<name>A0A1H0N5I5_9BACT</name>
<keyword evidence="5" id="KW-0711">Selenium</keyword>
<dbReference type="PIRSF" id="PIRSF036407">
    <property type="entry name" value="Selenphspht_syn"/>
    <property type="match status" value="1"/>
</dbReference>
<dbReference type="GO" id="GO:0005524">
    <property type="term" value="F:ATP binding"/>
    <property type="evidence" value="ECO:0007669"/>
    <property type="project" value="UniProtKB-KW"/>
</dbReference>
<dbReference type="EMBL" id="FNJI01000007">
    <property type="protein sequence ID" value="SDO87969.1"/>
    <property type="molecule type" value="Genomic_DNA"/>
</dbReference>
<reference evidence="8 9" key="1">
    <citation type="submission" date="2016-10" db="EMBL/GenBank/DDBJ databases">
        <authorList>
            <person name="de Groot N.N."/>
        </authorList>
    </citation>
    <scope>NUCLEOTIDE SEQUENCE [LARGE SCALE GENOMIC DNA]</scope>
    <source>
        <strain evidence="8 9">DSM 12130</strain>
    </source>
</reference>
<evidence type="ECO:0000259" key="6">
    <source>
        <dbReference type="Pfam" id="PF00586"/>
    </source>
</evidence>
<dbReference type="InterPro" id="IPR004536">
    <property type="entry name" value="SPS/SelD"/>
</dbReference>
<dbReference type="SUPFAM" id="SSF55326">
    <property type="entry name" value="PurM N-terminal domain-like"/>
    <property type="match status" value="1"/>
</dbReference>
<dbReference type="SUPFAM" id="SSF56042">
    <property type="entry name" value="PurM C-terminal domain-like"/>
    <property type="match status" value="1"/>
</dbReference>
<evidence type="ECO:0000256" key="5">
    <source>
        <dbReference type="ARBA" id="ARBA00023266"/>
    </source>
</evidence>
<dbReference type="GO" id="GO:0004756">
    <property type="term" value="F:selenide, water dikinase activity"/>
    <property type="evidence" value="ECO:0007669"/>
    <property type="project" value="TreeGrafter"/>
</dbReference>
<evidence type="ECO:0000256" key="1">
    <source>
        <dbReference type="ARBA" id="ARBA00022679"/>
    </source>
</evidence>
<keyword evidence="9" id="KW-1185">Reference proteome</keyword>
<evidence type="ECO:0000313" key="9">
    <source>
        <dbReference type="Proteomes" id="UP000199073"/>
    </source>
</evidence>
<dbReference type="InterPro" id="IPR010918">
    <property type="entry name" value="PurM-like_C_dom"/>
</dbReference>
<dbReference type="STRING" id="91360.SAMN05660330_01258"/>
<dbReference type="InterPro" id="IPR036921">
    <property type="entry name" value="PurM-like_N_sf"/>
</dbReference>
<keyword evidence="3" id="KW-0418">Kinase</keyword>
<accession>A0A1H0N5I5</accession>
<evidence type="ECO:0000259" key="7">
    <source>
        <dbReference type="Pfam" id="PF02769"/>
    </source>
</evidence>
<evidence type="ECO:0000256" key="2">
    <source>
        <dbReference type="ARBA" id="ARBA00022741"/>
    </source>
</evidence>
<keyword evidence="4" id="KW-0067">ATP-binding</keyword>
<keyword evidence="2" id="KW-0547">Nucleotide-binding</keyword>
<dbReference type="NCBIfam" id="TIGR00476">
    <property type="entry name" value="selD"/>
    <property type="match status" value="1"/>
</dbReference>